<proteinExistence type="predicted"/>
<comment type="caution">
    <text evidence="1">The sequence shown here is derived from an EMBL/GenBank/DDBJ whole genome shotgun (WGS) entry which is preliminary data.</text>
</comment>
<gene>
    <name evidence="1" type="ORF">DI632_06325</name>
</gene>
<evidence type="ECO:0000313" key="2">
    <source>
        <dbReference type="Proteomes" id="UP000248614"/>
    </source>
</evidence>
<organism evidence="1 2">
    <name type="scientific">Sphingomonas hengshuiensis</name>
    <dbReference type="NCBI Taxonomy" id="1609977"/>
    <lineage>
        <taxon>Bacteria</taxon>
        <taxon>Pseudomonadati</taxon>
        <taxon>Pseudomonadota</taxon>
        <taxon>Alphaproteobacteria</taxon>
        <taxon>Sphingomonadales</taxon>
        <taxon>Sphingomonadaceae</taxon>
        <taxon>Sphingomonas</taxon>
    </lineage>
</organism>
<dbReference type="Proteomes" id="UP000248614">
    <property type="component" value="Unassembled WGS sequence"/>
</dbReference>
<dbReference type="SMART" id="SM01101">
    <property type="entry name" value="CRISPR_assoc"/>
    <property type="match status" value="1"/>
</dbReference>
<dbReference type="Gene3D" id="3.30.70.1210">
    <property type="entry name" value="Crispr-associated protein, domain 2"/>
    <property type="match status" value="1"/>
</dbReference>
<reference evidence="1 2" key="1">
    <citation type="submission" date="2017-08" db="EMBL/GenBank/DDBJ databases">
        <title>Infants hospitalized years apart are colonized by the same room-sourced microbial strains.</title>
        <authorList>
            <person name="Brooks B."/>
            <person name="Olm M.R."/>
            <person name="Firek B.A."/>
            <person name="Baker R."/>
            <person name="Thomas B.C."/>
            <person name="Morowitz M.J."/>
            <person name="Banfield J.F."/>
        </authorList>
    </citation>
    <scope>NUCLEOTIDE SEQUENCE [LARGE SCALE GENOMIC DNA]</scope>
    <source>
        <strain evidence="1">S2_018_000_R3_110</strain>
    </source>
</reference>
<dbReference type="EMBL" id="QFNF01000011">
    <property type="protein sequence ID" value="PZO78570.1"/>
    <property type="molecule type" value="Genomic_DNA"/>
</dbReference>
<protein>
    <submittedName>
        <fullName evidence="1">Type I-E CRISPR-associated protein Cas6/Cse3/CasE</fullName>
    </submittedName>
</protein>
<dbReference type="InterPro" id="IPR010179">
    <property type="entry name" value="CRISPR-assoc_prot_Cse3"/>
</dbReference>
<name>A0A2W4Z898_9SPHN</name>
<dbReference type="SUPFAM" id="SSF117987">
    <property type="entry name" value="CRISPR-associated protein"/>
    <property type="match status" value="1"/>
</dbReference>
<accession>A0A2W4Z898</accession>
<dbReference type="Pfam" id="PF08798">
    <property type="entry name" value="CRISPR_assoc"/>
    <property type="match status" value="1"/>
</dbReference>
<dbReference type="AlphaFoldDB" id="A0A2W4Z898"/>
<sequence>MTLHLARIAIDVRALAGFAVERRLGDDDFGYALHAALVARFGDAAPRPFRFLPDHGSGPHLLGYVQDRAGFDDAAALPAVDTGLAAVFDGEPRLQAMPAAWRAGARYGFEVRVRPVVRFGKAVKAARRERAGAWLPGAGEIDANHAARERVARDGGDPDTVDRAAVYIDWLARRLADAATLDHADLRHFRRTRTLRNTHRSEGRRTRRVEGPDALLGGTLTVADPAAFAALLARGVGRHGGFGYGMLLLAPPGRA</sequence>
<evidence type="ECO:0000313" key="1">
    <source>
        <dbReference type="EMBL" id="PZO78570.1"/>
    </source>
</evidence>